<dbReference type="Gene3D" id="1.10.8.50">
    <property type="match status" value="1"/>
</dbReference>
<dbReference type="Pfam" id="PF06831">
    <property type="entry name" value="H2TH"/>
    <property type="match status" value="1"/>
</dbReference>
<comment type="caution">
    <text evidence="18">The sequence shown here is derived from an EMBL/GenBank/DDBJ whole genome shotgun (WGS) entry which is preliminary data.</text>
</comment>
<dbReference type="HAMAP" id="MF_00103">
    <property type="entry name" value="Fapy_DNA_glycosyl"/>
    <property type="match status" value="1"/>
</dbReference>
<protein>
    <recommendedName>
        <fullName evidence="15">Formamidopyrimidine-DNA glycosylase</fullName>
        <shortName evidence="15">Fapy-DNA glycosylase</shortName>
        <ecNumber evidence="15">3.2.2.23</ecNumber>
    </recommendedName>
    <alternativeName>
        <fullName evidence="15">DNA-(apurinic or apyrimidinic site) lyase MutM</fullName>
        <shortName evidence="15">AP lyase MutM</shortName>
        <ecNumber evidence="15">4.2.99.18</ecNumber>
    </alternativeName>
</protein>
<dbReference type="PANTHER" id="PTHR22993:SF9">
    <property type="entry name" value="FORMAMIDOPYRIMIDINE-DNA GLYCOSYLASE"/>
    <property type="match status" value="1"/>
</dbReference>
<comment type="function">
    <text evidence="15">Involved in base excision repair of DNA damaged by oxidation or by mutagenic agents. Acts as DNA glycosylase that recognizes and removes damaged bases. Has a preference for oxidized purines, such as 7,8-dihydro-8-oxoguanine (8-oxoG). Has AP (apurinic/apyrimidinic) lyase activity and introduces nicks in the DNA strand. Cleaves the DNA backbone by beta-delta elimination to generate a single-strand break at the site of the removed base with both 3'- and 5'-phosphates.</text>
</comment>
<keyword evidence="4 15" id="KW-0479">Metal-binding</keyword>
<sequence length="282" mass="32330">MPELPEVETIKRGLEQSLINQTIVSVKCHRDHLRIPIPKNLDSVLMNAQIINFTRRGKYILIHLNNQQTILIHLGMSGKMIVRPHNSSYILQKHEHLTVLTKEGQCLSYIDPRRFGMIDIFPSNQTHRLLVRMGPEPIIPKTKYSQFSSYLYNQLQKKKQSIKSSLLDQHLIAGLGNIYVCEALFLAEISPLRPSNSITLEETFHIVKAIQTILTKAIKAGGSSMRDYVHSDGKRGYFQMQWNVYGKEKENCSKCLTKGKKTLIKRTTQAGRSSFYCDTCQR</sequence>
<evidence type="ECO:0000313" key="19">
    <source>
        <dbReference type="Proteomes" id="UP001431634"/>
    </source>
</evidence>
<dbReference type="NCBIfam" id="TIGR00577">
    <property type="entry name" value="fpg"/>
    <property type="match status" value="1"/>
</dbReference>
<keyword evidence="7 15" id="KW-0378">Hydrolase</keyword>
<dbReference type="EC" id="3.2.2.23" evidence="15"/>
<name>A0ABT6PZL8_9PROT</name>
<evidence type="ECO:0000256" key="2">
    <source>
        <dbReference type="ARBA" id="ARBA00009409"/>
    </source>
</evidence>
<organism evidence="18 19">
    <name type="scientific">Commensalibacter oyaizuii</name>
    <dbReference type="NCBI Taxonomy" id="3043873"/>
    <lineage>
        <taxon>Bacteria</taxon>
        <taxon>Pseudomonadati</taxon>
        <taxon>Pseudomonadota</taxon>
        <taxon>Alphaproteobacteria</taxon>
        <taxon>Acetobacterales</taxon>
        <taxon>Acetobacteraceae</taxon>
    </lineage>
</organism>
<dbReference type="GO" id="GO:0140078">
    <property type="term" value="F:class I DNA-(apurinic or apyrimidinic site) endonuclease activity"/>
    <property type="evidence" value="ECO:0007669"/>
    <property type="project" value="UniProtKB-EC"/>
</dbReference>
<evidence type="ECO:0000256" key="13">
    <source>
        <dbReference type="ARBA" id="ARBA00023295"/>
    </source>
</evidence>
<keyword evidence="5 15" id="KW-0227">DNA damage</keyword>
<dbReference type="PROSITE" id="PS51066">
    <property type="entry name" value="ZF_FPG_2"/>
    <property type="match status" value="1"/>
</dbReference>
<dbReference type="InterPro" id="IPR020629">
    <property type="entry name" value="FPG_Glyclase"/>
</dbReference>
<dbReference type="EMBL" id="JASBAO010000001">
    <property type="protein sequence ID" value="MDI2090300.1"/>
    <property type="molecule type" value="Genomic_DNA"/>
</dbReference>
<evidence type="ECO:0000256" key="7">
    <source>
        <dbReference type="ARBA" id="ARBA00022801"/>
    </source>
</evidence>
<evidence type="ECO:0000256" key="12">
    <source>
        <dbReference type="ARBA" id="ARBA00023268"/>
    </source>
</evidence>
<keyword evidence="9 15" id="KW-0238">DNA-binding</keyword>
<feature type="active site" description="Schiff-base intermediate with DNA" evidence="15">
    <location>
        <position position="2"/>
    </location>
</feature>
<evidence type="ECO:0000256" key="4">
    <source>
        <dbReference type="ARBA" id="ARBA00022723"/>
    </source>
</evidence>
<evidence type="ECO:0000259" key="17">
    <source>
        <dbReference type="PROSITE" id="PS51068"/>
    </source>
</evidence>
<dbReference type="SUPFAM" id="SSF81624">
    <property type="entry name" value="N-terminal domain of MutM-like DNA repair proteins"/>
    <property type="match status" value="1"/>
</dbReference>
<evidence type="ECO:0000256" key="10">
    <source>
        <dbReference type="ARBA" id="ARBA00023204"/>
    </source>
</evidence>
<feature type="domain" description="Formamidopyrimidine-DNA glycosylase catalytic" evidence="17">
    <location>
        <begin position="2"/>
        <end position="116"/>
    </location>
</feature>
<accession>A0ABT6PZL8</accession>
<keyword evidence="13 15" id="KW-0326">Glycosidase</keyword>
<reference evidence="18" key="1">
    <citation type="submission" date="2023-05" db="EMBL/GenBank/DDBJ databases">
        <title>Whole genome sequence of Commensalibacter sp.</title>
        <authorList>
            <person name="Charoenyingcharoen P."/>
            <person name="Yukphan P."/>
        </authorList>
    </citation>
    <scope>NUCLEOTIDE SEQUENCE</scope>
    <source>
        <strain evidence="18">TBRC 16381</strain>
    </source>
</reference>
<dbReference type="EC" id="4.2.99.18" evidence="15"/>
<dbReference type="PROSITE" id="PS51068">
    <property type="entry name" value="FPG_CAT"/>
    <property type="match status" value="1"/>
</dbReference>
<evidence type="ECO:0000256" key="14">
    <source>
        <dbReference type="ARBA" id="ARBA00044632"/>
    </source>
</evidence>
<dbReference type="CDD" id="cd08966">
    <property type="entry name" value="EcFpg-like_N"/>
    <property type="match status" value="1"/>
</dbReference>
<dbReference type="InterPro" id="IPR012319">
    <property type="entry name" value="FPG_cat"/>
</dbReference>
<dbReference type="SMART" id="SM01232">
    <property type="entry name" value="H2TH"/>
    <property type="match status" value="1"/>
</dbReference>
<dbReference type="InterPro" id="IPR000214">
    <property type="entry name" value="Znf_DNA_glyclase/AP_lyase"/>
</dbReference>
<feature type="binding site" evidence="15">
    <location>
        <position position="94"/>
    </location>
    <ligand>
        <name>DNA</name>
        <dbReference type="ChEBI" id="CHEBI:16991"/>
    </ligand>
</feature>
<feature type="binding site" evidence="15">
    <location>
        <position position="113"/>
    </location>
    <ligand>
        <name>DNA</name>
        <dbReference type="ChEBI" id="CHEBI:16991"/>
    </ligand>
</feature>
<feature type="domain" description="FPG-type" evidence="16">
    <location>
        <begin position="243"/>
        <end position="282"/>
    </location>
</feature>
<evidence type="ECO:0000256" key="1">
    <source>
        <dbReference type="ARBA" id="ARBA00001668"/>
    </source>
</evidence>
<comment type="subunit">
    <text evidence="3 15">Monomer.</text>
</comment>
<keyword evidence="10 15" id="KW-0234">DNA repair</keyword>
<dbReference type="NCBIfam" id="NF002211">
    <property type="entry name" value="PRK01103.1"/>
    <property type="match status" value="1"/>
</dbReference>
<evidence type="ECO:0000256" key="11">
    <source>
        <dbReference type="ARBA" id="ARBA00023239"/>
    </source>
</evidence>
<keyword evidence="12 15" id="KW-0511">Multifunctional enzyme</keyword>
<keyword evidence="19" id="KW-1185">Reference proteome</keyword>
<feature type="active site" description="Proton donor" evidence="15">
    <location>
        <position position="3"/>
    </location>
</feature>
<evidence type="ECO:0000256" key="15">
    <source>
        <dbReference type="HAMAP-Rule" id="MF_00103"/>
    </source>
</evidence>
<dbReference type="SMART" id="SM00898">
    <property type="entry name" value="Fapy_DNA_glyco"/>
    <property type="match status" value="1"/>
</dbReference>
<dbReference type="SUPFAM" id="SSF46946">
    <property type="entry name" value="S13-like H2TH domain"/>
    <property type="match status" value="1"/>
</dbReference>
<dbReference type="RefSeq" id="WP_281447447.1">
    <property type="nucleotide sequence ID" value="NZ_JASBAO010000001.1"/>
</dbReference>
<evidence type="ECO:0000256" key="8">
    <source>
        <dbReference type="ARBA" id="ARBA00022833"/>
    </source>
</evidence>
<dbReference type="InterPro" id="IPR015886">
    <property type="entry name" value="H2TH_FPG"/>
</dbReference>
<comment type="catalytic activity">
    <reaction evidence="14 15">
        <text>2'-deoxyribonucleotide-(2'-deoxyribose 5'-phosphate)-2'-deoxyribonucleotide-DNA = a 3'-end 2'-deoxyribonucleotide-(2,3-dehydro-2,3-deoxyribose 5'-phosphate)-DNA + a 5'-end 5'-phospho-2'-deoxyribonucleoside-DNA + H(+)</text>
        <dbReference type="Rhea" id="RHEA:66592"/>
        <dbReference type="Rhea" id="RHEA-COMP:13180"/>
        <dbReference type="Rhea" id="RHEA-COMP:16897"/>
        <dbReference type="Rhea" id="RHEA-COMP:17067"/>
        <dbReference type="ChEBI" id="CHEBI:15378"/>
        <dbReference type="ChEBI" id="CHEBI:136412"/>
        <dbReference type="ChEBI" id="CHEBI:157695"/>
        <dbReference type="ChEBI" id="CHEBI:167181"/>
        <dbReference type="EC" id="4.2.99.18"/>
    </reaction>
</comment>
<evidence type="ECO:0000256" key="9">
    <source>
        <dbReference type="ARBA" id="ARBA00023125"/>
    </source>
</evidence>
<comment type="catalytic activity">
    <reaction evidence="1 15">
        <text>Hydrolysis of DNA containing ring-opened 7-methylguanine residues, releasing 2,6-diamino-4-hydroxy-5-(N-methyl)formamidopyrimidine.</text>
        <dbReference type="EC" id="3.2.2.23"/>
    </reaction>
</comment>
<evidence type="ECO:0000256" key="3">
    <source>
        <dbReference type="ARBA" id="ARBA00011245"/>
    </source>
</evidence>
<evidence type="ECO:0000256" key="6">
    <source>
        <dbReference type="ARBA" id="ARBA00022771"/>
    </source>
</evidence>
<proteinExistence type="inferred from homology"/>
<dbReference type="Pfam" id="PF01149">
    <property type="entry name" value="Fapy_DNA_glyco"/>
    <property type="match status" value="1"/>
</dbReference>
<dbReference type="InterPro" id="IPR035937">
    <property type="entry name" value="FPG_N"/>
</dbReference>
<dbReference type="Proteomes" id="UP001431634">
    <property type="component" value="Unassembled WGS sequence"/>
</dbReference>
<keyword evidence="6 15" id="KW-0863">Zinc-finger</keyword>
<dbReference type="InterPro" id="IPR010979">
    <property type="entry name" value="Ribosomal_uS13-like_H2TH"/>
</dbReference>
<dbReference type="Gene3D" id="3.20.190.10">
    <property type="entry name" value="MutM-like, N-terminal"/>
    <property type="match status" value="1"/>
</dbReference>
<gene>
    <name evidence="15 18" type="primary">mutM</name>
    <name evidence="15" type="synonym">fpg</name>
    <name evidence="18" type="ORF">QJV27_02695</name>
</gene>
<feature type="binding site" evidence="15">
    <location>
        <position position="158"/>
    </location>
    <ligand>
        <name>DNA</name>
        <dbReference type="ChEBI" id="CHEBI:16991"/>
    </ligand>
</feature>
<evidence type="ECO:0000256" key="5">
    <source>
        <dbReference type="ARBA" id="ARBA00022763"/>
    </source>
</evidence>
<dbReference type="SUPFAM" id="SSF57716">
    <property type="entry name" value="Glucocorticoid receptor-like (DNA-binding domain)"/>
    <property type="match status" value="1"/>
</dbReference>
<evidence type="ECO:0000259" key="16">
    <source>
        <dbReference type="PROSITE" id="PS51066"/>
    </source>
</evidence>
<dbReference type="GO" id="GO:0008534">
    <property type="term" value="F:oxidized purine nucleobase lesion DNA N-glycosylase activity"/>
    <property type="evidence" value="ECO:0007669"/>
    <property type="project" value="UniProtKB-EC"/>
</dbReference>
<keyword evidence="8 15" id="KW-0862">Zinc</keyword>
<feature type="active site" description="Proton donor; for beta-elimination activity" evidence="15">
    <location>
        <position position="58"/>
    </location>
</feature>
<keyword evidence="11 15" id="KW-0456">Lyase</keyword>
<feature type="active site" description="Proton donor; for delta-elimination activity" evidence="15">
    <location>
        <position position="272"/>
    </location>
</feature>
<dbReference type="PANTHER" id="PTHR22993">
    <property type="entry name" value="FORMAMIDOPYRIMIDINE-DNA GLYCOSYLASE"/>
    <property type="match status" value="1"/>
</dbReference>
<evidence type="ECO:0000313" key="18">
    <source>
        <dbReference type="EMBL" id="MDI2090300.1"/>
    </source>
</evidence>
<comment type="similarity">
    <text evidence="2 15">Belongs to the FPG family.</text>
</comment>
<comment type="cofactor">
    <cofactor evidence="15">
        <name>Zn(2+)</name>
        <dbReference type="ChEBI" id="CHEBI:29105"/>
    </cofactor>
    <text evidence="15">Binds 1 zinc ion per subunit.</text>
</comment>